<evidence type="ECO:0000313" key="3">
    <source>
        <dbReference type="Proteomes" id="UP000003532"/>
    </source>
</evidence>
<feature type="non-terminal residue" evidence="2">
    <location>
        <position position="36"/>
    </location>
</feature>
<accession>G5N9G6</accession>
<reference evidence="2 3" key="1">
    <citation type="journal article" date="2011" name="BMC Genomics">
        <title>Genome sequencing reveals diversification of virulence factor content and possible host adaptation in distinct subpopulations of Salmonella enterica.</title>
        <authorList>
            <person name="den Bakker H.C."/>
            <person name="Moreno Switt A.I."/>
            <person name="Govoni G."/>
            <person name="Cummings C.A."/>
            <person name="Ranieri M.L."/>
            <person name="Degoricija L."/>
            <person name="Hoelzer K."/>
            <person name="Rodriguez-Rivera L.D."/>
            <person name="Brown S."/>
            <person name="Bolchacova E."/>
            <person name="Furtado M.R."/>
            <person name="Wiedmann M."/>
        </authorList>
    </citation>
    <scope>NUCLEOTIDE SEQUENCE [LARGE SCALE GENOMIC DNA]</scope>
    <source>
        <strain evidence="2 3">R8-3668</strain>
    </source>
</reference>
<evidence type="ECO:0000256" key="1">
    <source>
        <dbReference type="SAM" id="MobiDB-lite"/>
    </source>
</evidence>
<gene>
    <name evidence="2" type="ORF">LTSEINV_1028</name>
</gene>
<feature type="region of interest" description="Disordered" evidence="1">
    <location>
        <begin position="1"/>
        <end position="36"/>
    </location>
</feature>
<proteinExistence type="predicted"/>
<sequence length="36" mass="4135">MLDIKPQNIKSDDVKNDFAGQGANIESTQRRFRGKR</sequence>
<organism evidence="2 3">
    <name type="scientific">Salmonella enterica subsp. enterica serovar Inverness str. R8-3668</name>
    <dbReference type="NCBI Taxonomy" id="913075"/>
    <lineage>
        <taxon>Bacteria</taxon>
        <taxon>Pseudomonadati</taxon>
        <taxon>Pseudomonadota</taxon>
        <taxon>Gammaproteobacteria</taxon>
        <taxon>Enterobacterales</taxon>
        <taxon>Enterobacteriaceae</taxon>
        <taxon>Salmonella</taxon>
    </lineage>
</organism>
<dbReference type="AlphaFoldDB" id="G5N9G6"/>
<dbReference type="Proteomes" id="UP000003532">
    <property type="component" value="Unassembled WGS sequence"/>
</dbReference>
<comment type="caution">
    <text evidence="2">The sequence shown here is derived from an EMBL/GenBank/DDBJ whole genome shotgun (WGS) entry which is preliminary data.</text>
</comment>
<dbReference type="EMBL" id="AFCO01000352">
    <property type="protein sequence ID" value="EHC61355.1"/>
    <property type="molecule type" value="Genomic_DNA"/>
</dbReference>
<protein>
    <submittedName>
        <fullName evidence="2">Uncharacterized protein</fullName>
    </submittedName>
</protein>
<evidence type="ECO:0000313" key="2">
    <source>
        <dbReference type="EMBL" id="EHC61355.1"/>
    </source>
</evidence>
<name>G5N9G6_SALET</name>